<dbReference type="SUPFAM" id="SSF47473">
    <property type="entry name" value="EF-hand"/>
    <property type="match status" value="1"/>
</dbReference>
<dbReference type="Pfam" id="PF13202">
    <property type="entry name" value="EF-hand_5"/>
    <property type="match status" value="3"/>
</dbReference>
<dbReference type="AlphaFoldDB" id="A0A4D7C8V3"/>
<dbReference type="PROSITE" id="PS50222">
    <property type="entry name" value="EF_HAND_2"/>
    <property type="match status" value="1"/>
</dbReference>
<gene>
    <name evidence="3" type="ORF">E6W36_11935</name>
</gene>
<dbReference type="GO" id="GO:0005509">
    <property type="term" value="F:calcium ion binding"/>
    <property type="evidence" value="ECO:0007669"/>
    <property type="project" value="InterPro"/>
</dbReference>
<evidence type="ECO:0000256" key="1">
    <source>
        <dbReference type="SAM" id="MobiDB-lite"/>
    </source>
</evidence>
<evidence type="ECO:0000259" key="2">
    <source>
        <dbReference type="PROSITE" id="PS50222"/>
    </source>
</evidence>
<evidence type="ECO:0000313" key="3">
    <source>
        <dbReference type="EMBL" id="QCI79968.1"/>
    </source>
</evidence>
<sequence>MNARLRWVAGGLAAVLVAAAVIVWRQAPSVAQQAAPEHPLDAAPVTAPPERTQLPEPTREQKRLARYDKDKDGVVSRDEYLASRRKAFAKLDRDGDGRLSFEEYAVKTSDRFAQADSSRDGRLSAAEFATTARKPTPRKPDCAAKPDEEA</sequence>
<dbReference type="InterPro" id="IPR011992">
    <property type="entry name" value="EF-hand-dom_pair"/>
</dbReference>
<protein>
    <submittedName>
        <fullName evidence="3">EF-hand domain-containing protein</fullName>
    </submittedName>
</protein>
<dbReference type="KEGG" id="hgn:E6W36_11935"/>
<feature type="region of interest" description="Disordered" evidence="1">
    <location>
        <begin position="110"/>
        <end position="150"/>
    </location>
</feature>
<feature type="compositionally biased region" description="Basic and acidic residues" evidence="1">
    <location>
        <begin position="57"/>
        <end position="69"/>
    </location>
</feature>
<dbReference type="PROSITE" id="PS00018">
    <property type="entry name" value="EF_HAND_1"/>
    <property type="match status" value="2"/>
</dbReference>
<dbReference type="Gene3D" id="1.10.238.10">
    <property type="entry name" value="EF-hand"/>
    <property type="match status" value="1"/>
</dbReference>
<organism evidence="3 4">
    <name type="scientific">Hankyongella ginsenosidimutans</name>
    <dbReference type="NCBI Taxonomy" id="1763828"/>
    <lineage>
        <taxon>Bacteria</taxon>
        <taxon>Pseudomonadati</taxon>
        <taxon>Pseudomonadota</taxon>
        <taxon>Alphaproteobacteria</taxon>
        <taxon>Sphingomonadales</taxon>
        <taxon>Sphingomonadaceae</taxon>
        <taxon>Hankyongella</taxon>
    </lineage>
</organism>
<dbReference type="CDD" id="cd00051">
    <property type="entry name" value="EFh"/>
    <property type="match status" value="2"/>
</dbReference>
<dbReference type="InterPro" id="IPR018247">
    <property type="entry name" value="EF_Hand_1_Ca_BS"/>
</dbReference>
<dbReference type="EMBL" id="CP039704">
    <property type="protein sequence ID" value="QCI79968.1"/>
    <property type="molecule type" value="Genomic_DNA"/>
</dbReference>
<feature type="domain" description="EF-hand" evidence="2">
    <location>
        <begin position="79"/>
        <end position="114"/>
    </location>
</feature>
<keyword evidence="4" id="KW-1185">Reference proteome</keyword>
<feature type="compositionally biased region" description="Basic and acidic residues" evidence="1">
    <location>
        <begin position="138"/>
        <end position="150"/>
    </location>
</feature>
<reference evidence="4" key="1">
    <citation type="submission" date="2019-04" db="EMBL/GenBank/DDBJ databases">
        <title>Complete genome sequence of Sphingomonas sp. W1-2-3.</title>
        <authorList>
            <person name="Im W.T."/>
        </authorList>
    </citation>
    <scope>NUCLEOTIDE SEQUENCE [LARGE SCALE GENOMIC DNA]</scope>
    <source>
        <strain evidence="4">W1-2-3</strain>
    </source>
</reference>
<proteinExistence type="predicted"/>
<name>A0A4D7C8V3_9SPHN</name>
<evidence type="ECO:0000313" key="4">
    <source>
        <dbReference type="Proteomes" id="UP000298714"/>
    </source>
</evidence>
<accession>A0A4D7C8V3</accession>
<dbReference type="InterPro" id="IPR002048">
    <property type="entry name" value="EF_hand_dom"/>
</dbReference>
<feature type="region of interest" description="Disordered" evidence="1">
    <location>
        <begin position="33"/>
        <end position="69"/>
    </location>
</feature>
<dbReference type="Proteomes" id="UP000298714">
    <property type="component" value="Chromosome"/>
</dbReference>